<proteinExistence type="inferred from homology"/>
<evidence type="ECO:0000313" key="18">
    <source>
        <dbReference type="Ensembl" id="ENSMMDP00005031669.1"/>
    </source>
</evidence>
<keyword evidence="4 15" id="KW-0812">Transmembrane</keyword>
<comment type="similarity">
    <text evidence="15">Belongs to the G-protein coupled receptor 1 family.</text>
</comment>
<evidence type="ECO:0000256" key="9">
    <source>
        <dbReference type="ARBA" id="ARBA00023157"/>
    </source>
</evidence>
<dbReference type="PROSITE" id="PS50262">
    <property type="entry name" value="G_PROTEIN_RECEP_F1_2"/>
    <property type="match status" value="1"/>
</dbReference>
<dbReference type="AlphaFoldDB" id="A0A667Z6V9"/>
<dbReference type="GO" id="GO:0002025">
    <property type="term" value="P:norepinephrine-epinephrine-mediated vasodilation involved in regulation of systemic arterial blood pressure"/>
    <property type="evidence" value="ECO:0007669"/>
    <property type="project" value="TreeGrafter"/>
</dbReference>
<accession>A0A667Z6V9</accession>
<dbReference type="GO" id="GO:0004941">
    <property type="term" value="F:beta2-adrenergic receptor activity"/>
    <property type="evidence" value="ECO:0007669"/>
    <property type="project" value="TreeGrafter"/>
</dbReference>
<dbReference type="PROSITE" id="PS00237">
    <property type="entry name" value="G_PROTEIN_RECEP_F1_1"/>
    <property type="match status" value="1"/>
</dbReference>
<feature type="domain" description="G-protein coupled receptors family 1 profile" evidence="17">
    <location>
        <begin position="52"/>
        <end position="331"/>
    </location>
</feature>
<evidence type="ECO:0000313" key="19">
    <source>
        <dbReference type="Proteomes" id="UP000472263"/>
    </source>
</evidence>
<dbReference type="Gene3D" id="1.20.1070.10">
    <property type="entry name" value="Rhodopsin 7-helix transmembrane proteins"/>
    <property type="match status" value="1"/>
</dbReference>
<keyword evidence="6 15" id="KW-0297">G-protein coupled receptor</keyword>
<feature type="transmembrane region" description="Helical" evidence="16">
    <location>
        <begin position="73"/>
        <end position="98"/>
    </location>
</feature>
<keyword evidence="5 16" id="KW-1133">Transmembrane helix</keyword>
<evidence type="ECO:0000256" key="2">
    <source>
        <dbReference type="ARBA" id="ARBA00022188"/>
    </source>
</evidence>
<evidence type="ECO:0000256" key="6">
    <source>
        <dbReference type="ARBA" id="ARBA00023040"/>
    </source>
</evidence>
<evidence type="ECO:0000256" key="13">
    <source>
        <dbReference type="ARBA" id="ARBA00023288"/>
    </source>
</evidence>
<keyword evidence="9" id="KW-1015">Disulfide bond</keyword>
<dbReference type="PANTHER" id="PTHR24248">
    <property type="entry name" value="ADRENERGIC RECEPTOR-RELATED G-PROTEIN COUPLED RECEPTOR"/>
    <property type="match status" value="1"/>
</dbReference>
<dbReference type="GO" id="GO:0071880">
    <property type="term" value="P:adenylate cyclase-activating adrenergic receptor signaling pathway"/>
    <property type="evidence" value="ECO:0007669"/>
    <property type="project" value="TreeGrafter"/>
</dbReference>
<keyword evidence="3" id="KW-1003">Cell membrane</keyword>
<keyword evidence="8" id="KW-0564">Palmitate</keyword>
<evidence type="ECO:0000256" key="5">
    <source>
        <dbReference type="ARBA" id="ARBA00022989"/>
    </source>
</evidence>
<reference evidence="18" key="3">
    <citation type="submission" date="2025-09" db="UniProtKB">
        <authorList>
            <consortium name="Ensembl"/>
        </authorList>
    </citation>
    <scope>IDENTIFICATION</scope>
</reference>
<dbReference type="FunFam" id="1.20.1070.10:FF:000057">
    <property type="entry name" value="Beta-1 adrenergic receptor"/>
    <property type="match status" value="1"/>
</dbReference>
<keyword evidence="10 15" id="KW-0675">Receptor</keyword>
<feature type="transmembrane region" description="Helical" evidence="16">
    <location>
        <begin position="35"/>
        <end position="61"/>
    </location>
</feature>
<evidence type="ECO:0000256" key="16">
    <source>
        <dbReference type="SAM" id="Phobius"/>
    </source>
</evidence>
<feature type="transmembrane region" description="Helical" evidence="16">
    <location>
        <begin position="282"/>
        <end position="304"/>
    </location>
</feature>
<evidence type="ECO:0000256" key="8">
    <source>
        <dbReference type="ARBA" id="ARBA00023139"/>
    </source>
</evidence>
<evidence type="ECO:0000256" key="3">
    <source>
        <dbReference type="ARBA" id="ARBA00022475"/>
    </source>
</evidence>
<dbReference type="GO" id="GO:0005886">
    <property type="term" value="C:plasma membrane"/>
    <property type="evidence" value="ECO:0007669"/>
    <property type="project" value="UniProtKB-SubCell"/>
</dbReference>
<dbReference type="InterPro" id="IPR000276">
    <property type="entry name" value="GPCR_Rhodpsn"/>
</dbReference>
<evidence type="ECO:0000256" key="11">
    <source>
        <dbReference type="ARBA" id="ARBA00023180"/>
    </source>
</evidence>
<comment type="subcellular location">
    <subcellularLocation>
        <location evidence="1">Cell membrane</location>
        <topology evidence="1">Multi-pass membrane protein</topology>
    </subcellularLocation>
</comment>
<protein>
    <recommendedName>
        <fullName evidence="2">Beta-2 adrenergic receptor</fullName>
    </recommendedName>
    <alternativeName>
        <fullName evidence="14">Beta-2 adrenoreceptor</fullName>
    </alternativeName>
</protein>
<dbReference type="GO" id="GO:0043410">
    <property type="term" value="P:positive regulation of MAPK cascade"/>
    <property type="evidence" value="ECO:0007669"/>
    <property type="project" value="TreeGrafter"/>
</dbReference>
<dbReference type="SUPFAM" id="SSF81321">
    <property type="entry name" value="Family A G protein-coupled receptor-like"/>
    <property type="match status" value="1"/>
</dbReference>
<reference evidence="18" key="2">
    <citation type="submission" date="2025-08" db="UniProtKB">
        <authorList>
            <consortium name="Ensembl"/>
        </authorList>
    </citation>
    <scope>IDENTIFICATION</scope>
</reference>
<dbReference type="SMART" id="SM01381">
    <property type="entry name" value="7TM_GPCR_Srsx"/>
    <property type="match status" value="1"/>
</dbReference>
<dbReference type="PANTHER" id="PTHR24248:SF21">
    <property type="entry name" value="BETA-2 ADRENERGIC RECEPTOR"/>
    <property type="match status" value="1"/>
</dbReference>
<evidence type="ECO:0000256" key="10">
    <source>
        <dbReference type="ARBA" id="ARBA00023170"/>
    </source>
</evidence>
<evidence type="ECO:0000256" key="4">
    <source>
        <dbReference type="ARBA" id="ARBA00022692"/>
    </source>
</evidence>
<dbReference type="InterPro" id="IPR002233">
    <property type="entry name" value="ADR_fam"/>
</dbReference>
<dbReference type="GeneTree" id="ENSGT00940000159538"/>
<feature type="transmembrane region" description="Helical" evidence="16">
    <location>
        <begin position="199"/>
        <end position="221"/>
    </location>
</feature>
<sequence>MENVSAVSVLANQSQQTISSPHSSNLSAEYSDAHLVLLGTAMAILVLAIVFGNVLVITAILRFQRLQTVTNLFITSLAAADLIMGVVVVPFGSTYILLGAWQFGSLMCELWIAADVLCVTASIETLCVIALDRYLAITSPLRYPTLLTKCRAFGVVLGVWAVAFLISFLPIHMEWWVSDEKEAIRCSEDPYCCDFNTNVAYAVFSSMVSFYFPLVVMVFLYTRVFQEARKQLEKIRGRERLHMQNKEGSGWEEGEKGEGKHSATKRHKFCLKEHKAVKTLGIIMGTFTLCWLPFFILNILMTFLRLDDVKLLFRLLNWLGYSNSAFNPLIYCRSPDFRHAFQEILCLRADGQWGGRRRWGWWGWRILHCKERKGVKGVRGLDNVMNTTGYQTGDIIMECILL</sequence>
<dbReference type="Ensembl" id="ENSMMDT00005032386.1">
    <property type="protein sequence ID" value="ENSMMDP00005031669.1"/>
    <property type="gene ID" value="ENSMMDG00005014873.1"/>
</dbReference>
<dbReference type="PRINTS" id="PR00237">
    <property type="entry name" value="GPCRRHODOPSN"/>
</dbReference>
<keyword evidence="19" id="KW-1185">Reference proteome</keyword>
<reference evidence="18" key="1">
    <citation type="submission" date="2019-06" db="EMBL/GenBank/DDBJ databases">
        <authorList>
            <consortium name="Wellcome Sanger Institute Data Sharing"/>
        </authorList>
    </citation>
    <scope>NUCLEOTIDE SEQUENCE [LARGE SCALE GENOMIC DNA]</scope>
</reference>
<feature type="transmembrane region" description="Helical" evidence="16">
    <location>
        <begin position="152"/>
        <end position="171"/>
    </location>
</feature>
<name>A0A667Z6V9_9TELE</name>
<dbReference type="PRINTS" id="PR01103">
    <property type="entry name" value="ADRENERGICR"/>
</dbReference>
<evidence type="ECO:0000256" key="12">
    <source>
        <dbReference type="ARBA" id="ARBA00023224"/>
    </source>
</evidence>
<dbReference type="InterPro" id="IPR017452">
    <property type="entry name" value="GPCR_Rhodpsn_7TM"/>
</dbReference>
<evidence type="ECO:0000256" key="7">
    <source>
        <dbReference type="ARBA" id="ARBA00023136"/>
    </source>
</evidence>
<dbReference type="GO" id="GO:0051380">
    <property type="term" value="F:norepinephrine binding"/>
    <property type="evidence" value="ECO:0007669"/>
    <property type="project" value="TreeGrafter"/>
</dbReference>
<keyword evidence="13" id="KW-0449">Lipoprotein</keyword>
<gene>
    <name evidence="18" type="primary">LOC115372067</name>
</gene>
<organism evidence="18 19">
    <name type="scientific">Myripristis murdjan</name>
    <name type="common">pinecone soldierfish</name>
    <dbReference type="NCBI Taxonomy" id="586833"/>
    <lineage>
        <taxon>Eukaryota</taxon>
        <taxon>Metazoa</taxon>
        <taxon>Chordata</taxon>
        <taxon>Craniata</taxon>
        <taxon>Vertebrata</taxon>
        <taxon>Euteleostomi</taxon>
        <taxon>Actinopterygii</taxon>
        <taxon>Neopterygii</taxon>
        <taxon>Teleostei</taxon>
        <taxon>Neoteleostei</taxon>
        <taxon>Acanthomorphata</taxon>
        <taxon>Holocentriformes</taxon>
        <taxon>Holocentridae</taxon>
        <taxon>Myripristis</taxon>
    </lineage>
</organism>
<evidence type="ECO:0000256" key="15">
    <source>
        <dbReference type="RuleBase" id="RU000688"/>
    </source>
</evidence>
<keyword evidence="11" id="KW-0325">Glycoprotein</keyword>
<keyword evidence="12 15" id="KW-0807">Transducer</keyword>
<dbReference type="Pfam" id="PF00001">
    <property type="entry name" value="7tm_1"/>
    <property type="match status" value="1"/>
</dbReference>
<evidence type="ECO:0000256" key="14">
    <source>
        <dbReference type="ARBA" id="ARBA00030379"/>
    </source>
</evidence>
<evidence type="ECO:0000259" key="17">
    <source>
        <dbReference type="PROSITE" id="PS50262"/>
    </source>
</evidence>
<keyword evidence="7 16" id="KW-0472">Membrane</keyword>
<feature type="transmembrane region" description="Helical" evidence="16">
    <location>
        <begin position="110"/>
        <end position="131"/>
    </location>
</feature>
<evidence type="ECO:0000256" key="1">
    <source>
        <dbReference type="ARBA" id="ARBA00004651"/>
    </source>
</evidence>
<dbReference type="Proteomes" id="UP000472263">
    <property type="component" value="Chromosome 14"/>
</dbReference>